<dbReference type="Pfam" id="PF20167">
    <property type="entry name" value="Transposase_32"/>
    <property type="match status" value="1"/>
</dbReference>
<keyword evidence="3" id="KW-1185">Reference proteome</keyword>
<dbReference type="EnsemblPlants" id="PGSC0003DMT400096595">
    <property type="protein sequence ID" value="PGSC0003DMT400096595"/>
    <property type="gene ID" value="PGSC0003DMG400046166"/>
</dbReference>
<protein>
    <submittedName>
        <fullName evidence="2">Polyprotein protein</fullName>
    </submittedName>
</protein>
<dbReference type="AlphaFoldDB" id="M1DYT4"/>
<dbReference type="PANTHER" id="PTHR33180:SF31">
    <property type="entry name" value="POLYPROTEIN PROTEIN"/>
    <property type="match status" value="1"/>
</dbReference>
<dbReference type="HOGENOM" id="CLU_029307_12_0_1"/>
<accession>M1DYT4</accession>
<dbReference type="InParanoid" id="M1DYT4"/>
<dbReference type="InterPro" id="IPR046796">
    <property type="entry name" value="Transposase_32_dom"/>
</dbReference>
<proteinExistence type="predicted"/>
<evidence type="ECO:0000259" key="1">
    <source>
        <dbReference type="Pfam" id="PF20167"/>
    </source>
</evidence>
<reference evidence="3" key="1">
    <citation type="journal article" date="2011" name="Nature">
        <title>Genome sequence and analysis of the tuber crop potato.</title>
        <authorList>
            <consortium name="The Potato Genome Sequencing Consortium"/>
        </authorList>
    </citation>
    <scope>NUCLEOTIDE SEQUENCE [LARGE SCALE GENOMIC DNA]</scope>
    <source>
        <strain evidence="3">cv. DM1-3 516 R44</strain>
    </source>
</reference>
<sequence length="259" mass="28552">MPSHNEFFLHHTKAACLGSIFDRRCLNLGMIVGQEMAIRAKQRQMSLPFPMLITELCRRARVPRDEKKDVEVIPTSSTDIRRIEADYLKDEVEKKKAAPVDSSPTVDIETLPTEAVLSIPASRPSGISSTAPSMTPSSSITPLPLRFIPSAAASRPPLTQAAILQMGHLAHSTYMRASRLEAAVPSIIESALTAVVTPLRKCIDALTAWIEVCERGQRATDKVTALKATIAELRKDVNQLKSIDMSMIFGTVEWFYEPP</sequence>
<dbReference type="Gramene" id="PGSC0003DMT400096595">
    <property type="protein sequence ID" value="PGSC0003DMT400096595"/>
    <property type="gene ID" value="PGSC0003DMG400046166"/>
</dbReference>
<name>M1DYT4_SOLTU</name>
<dbReference type="PaxDb" id="4113-PGSC0003DMT400096595"/>
<evidence type="ECO:0000313" key="2">
    <source>
        <dbReference type="EnsemblPlants" id="PGSC0003DMT400096595"/>
    </source>
</evidence>
<dbReference type="Proteomes" id="UP000011115">
    <property type="component" value="Unassembled WGS sequence"/>
</dbReference>
<evidence type="ECO:0000313" key="3">
    <source>
        <dbReference type="Proteomes" id="UP000011115"/>
    </source>
</evidence>
<reference evidence="2" key="2">
    <citation type="submission" date="2015-06" db="UniProtKB">
        <authorList>
            <consortium name="EnsemblPlants"/>
        </authorList>
    </citation>
    <scope>IDENTIFICATION</scope>
    <source>
        <strain evidence="2">DM1-3 516 R44</strain>
    </source>
</reference>
<organism evidence="2 3">
    <name type="scientific">Solanum tuberosum</name>
    <name type="common">Potato</name>
    <dbReference type="NCBI Taxonomy" id="4113"/>
    <lineage>
        <taxon>Eukaryota</taxon>
        <taxon>Viridiplantae</taxon>
        <taxon>Streptophyta</taxon>
        <taxon>Embryophyta</taxon>
        <taxon>Tracheophyta</taxon>
        <taxon>Spermatophyta</taxon>
        <taxon>Magnoliopsida</taxon>
        <taxon>eudicotyledons</taxon>
        <taxon>Gunneridae</taxon>
        <taxon>Pentapetalae</taxon>
        <taxon>asterids</taxon>
        <taxon>lamiids</taxon>
        <taxon>Solanales</taxon>
        <taxon>Solanaceae</taxon>
        <taxon>Solanoideae</taxon>
        <taxon>Solaneae</taxon>
        <taxon>Solanum</taxon>
    </lineage>
</organism>
<dbReference type="eggNOG" id="ENOG502SPYA">
    <property type="taxonomic scope" value="Eukaryota"/>
</dbReference>
<feature type="domain" description="Putative plant transposon protein" evidence="1">
    <location>
        <begin position="1"/>
        <end position="63"/>
    </location>
</feature>
<dbReference type="PANTHER" id="PTHR33180">
    <property type="entry name" value="PHOTOSYSTEM II CP43 REACTION CENTER PROTEIN"/>
    <property type="match status" value="1"/>
</dbReference>